<keyword evidence="7" id="KW-1185">Reference proteome</keyword>
<dbReference type="InterPro" id="IPR020103">
    <property type="entry name" value="PsdUridine_synth_cat_dom_sf"/>
</dbReference>
<evidence type="ECO:0000256" key="1">
    <source>
        <dbReference type="ARBA" id="ARBA00009652"/>
    </source>
</evidence>
<dbReference type="Pfam" id="PF21238">
    <property type="entry name" value="Pus10_C"/>
    <property type="match status" value="1"/>
</dbReference>
<organism evidence="6 7">
    <name type="scientific">Pseudoloma neurophilia</name>
    <dbReference type="NCBI Taxonomy" id="146866"/>
    <lineage>
        <taxon>Eukaryota</taxon>
        <taxon>Fungi</taxon>
        <taxon>Fungi incertae sedis</taxon>
        <taxon>Microsporidia</taxon>
        <taxon>Pseudoloma</taxon>
    </lineage>
</organism>
<dbReference type="VEuPathDB" id="MicrosporidiaDB:M153_11320002473"/>
<accession>A0A0R0LV85</accession>
<dbReference type="Gene3D" id="3.30.70.3190">
    <property type="match status" value="1"/>
</dbReference>
<evidence type="ECO:0000313" key="7">
    <source>
        <dbReference type="Proteomes" id="UP000051530"/>
    </source>
</evidence>
<dbReference type="InterPro" id="IPR039894">
    <property type="entry name" value="Pus10-like"/>
</dbReference>
<evidence type="ECO:0000256" key="3">
    <source>
        <dbReference type="ARBA" id="ARBA00022694"/>
    </source>
</evidence>
<dbReference type="GO" id="GO:0031119">
    <property type="term" value="P:tRNA pseudouridine synthesis"/>
    <property type="evidence" value="ECO:0007669"/>
    <property type="project" value="TreeGrafter"/>
</dbReference>
<dbReference type="PANTHER" id="PTHR21568:SF0">
    <property type="entry name" value="TRNA PSEUDOURIDINE SYNTHASE PUS10"/>
    <property type="match status" value="1"/>
</dbReference>
<evidence type="ECO:0000313" key="6">
    <source>
        <dbReference type="EMBL" id="KRH93298.1"/>
    </source>
</evidence>
<sequence length="314" mass="36846">MDEIFMKIEDLLKKQESFNQKVLFVDKDYKIIFQQRFSNFIVNPGHSIKNTTIIKWQNDKLTIENSSLFFYGLYIKKKRNVSQTPMPGVKNAVSDIFKDFKQFFDFDDFNFVPAGREDKDVLNKNGRPFFVEIINPKCNLNLLPSENLLINEFVTLKNFERVHGDKIKKFIHDGETSHKKTYSLFVYCSAKTDLLTLLKEEKITTQIVPDFHILDNYLNKKIQIAQKTPLRVLHRRSNLIRDRFIEIIKYENIKGYLKIKLVSSAGTYIKEFVNGDFGRTIPSLSSILECHCDCVQLDVEEIEKTELPDDCRFN</sequence>
<keyword evidence="3" id="KW-0819">tRNA processing</keyword>
<gene>
    <name evidence="6" type="ORF">M153_11320002473</name>
</gene>
<protein>
    <recommendedName>
        <fullName evidence="2">tRNA pseudouridine(55) synthase</fullName>
        <ecNumber evidence="2">5.4.99.25</ecNumber>
    </recommendedName>
</protein>
<dbReference type="GO" id="GO:0160148">
    <property type="term" value="F:tRNA pseudouridine(55) synthase activity"/>
    <property type="evidence" value="ECO:0007669"/>
    <property type="project" value="UniProtKB-EC"/>
</dbReference>
<dbReference type="AlphaFoldDB" id="A0A0R0LV85"/>
<reference evidence="6 7" key="1">
    <citation type="submission" date="2015-07" db="EMBL/GenBank/DDBJ databases">
        <title>The genome of Pseudoloma neurophilia, a relevant intracellular parasite of the zebrafish.</title>
        <authorList>
            <person name="Ndikumana S."/>
            <person name="Pelin A."/>
            <person name="Sanders J."/>
            <person name="Corradi N."/>
        </authorList>
    </citation>
    <scope>NUCLEOTIDE SEQUENCE [LARGE SCALE GENOMIC DNA]</scope>
    <source>
        <strain evidence="6 7">MK1</strain>
    </source>
</reference>
<dbReference type="PANTHER" id="PTHR21568">
    <property type="entry name" value="TRNA PSEUDOURIDINE SYNTHASE PUS10"/>
    <property type="match status" value="1"/>
</dbReference>
<dbReference type="SUPFAM" id="SSF55120">
    <property type="entry name" value="Pseudouridine synthase"/>
    <property type="match status" value="1"/>
</dbReference>
<dbReference type="EC" id="5.4.99.25" evidence="2"/>
<name>A0A0R0LV85_9MICR</name>
<evidence type="ECO:0000256" key="2">
    <source>
        <dbReference type="ARBA" id="ARBA00012787"/>
    </source>
</evidence>
<feature type="domain" description="Pus10-like C-terminal" evidence="5">
    <location>
        <begin position="69"/>
        <end position="303"/>
    </location>
</feature>
<comment type="similarity">
    <text evidence="1">Belongs to the pseudouridine synthase Pus10 family.</text>
</comment>
<evidence type="ECO:0000256" key="4">
    <source>
        <dbReference type="ARBA" id="ARBA00023235"/>
    </source>
</evidence>
<evidence type="ECO:0000259" key="5">
    <source>
        <dbReference type="Pfam" id="PF21238"/>
    </source>
</evidence>
<keyword evidence="4" id="KW-0413">Isomerase</keyword>
<dbReference type="OrthoDB" id="271937at2759"/>
<dbReference type="Proteomes" id="UP000051530">
    <property type="component" value="Unassembled WGS sequence"/>
</dbReference>
<dbReference type="EMBL" id="LGUB01000396">
    <property type="protein sequence ID" value="KRH93298.1"/>
    <property type="molecule type" value="Genomic_DNA"/>
</dbReference>
<comment type="caution">
    <text evidence="6">The sequence shown here is derived from an EMBL/GenBank/DDBJ whole genome shotgun (WGS) entry which is preliminary data.</text>
</comment>
<dbReference type="InterPro" id="IPR048741">
    <property type="entry name" value="Pus10-like_C"/>
</dbReference>
<proteinExistence type="inferred from homology"/>
<dbReference type="GO" id="GO:0003723">
    <property type="term" value="F:RNA binding"/>
    <property type="evidence" value="ECO:0007669"/>
    <property type="project" value="InterPro"/>
</dbReference>